<dbReference type="Proteomes" id="UP000746751">
    <property type="component" value="Unassembled WGS sequence"/>
</dbReference>
<accession>A0A921IPI3</accession>
<dbReference type="AlphaFoldDB" id="A0A921IPI3"/>
<evidence type="ECO:0000313" key="2">
    <source>
        <dbReference type="Proteomes" id="UP000746751"/>
    </source>
</evidence>
<comment type="caution">
    <text evidence="1">The sequence shown here is derived from an EMBL/GenBank/DDBJ whole genome shotgun (WGS) entry which is preliminary data.</text>
</comment>
<evidence type="ECO:0000313" key="1">
    <source>
        <dbReference type="EMBL" id="HJG31094.1"/>
    </source>
</evidence>
<name>A0A921IPI3_9ACTN</name>
<protein>
    <submittedName>
        <fullName evidence="1">Uncharacterized protein</fullName>
    </submittedName>
</protein>
<organism evidence="1 2">
    <name type="scientific">Collinsella ihumii</name>
    <dbReference type="NCBI Taxonomy" id="1720204"/>
    <lineage>
        <taxon>Bacteria</taxon>
        <taxon>Bacillati</taxon>
        <taxon>Actinomycetota</taxon>
        <taxon>Coriobacteriia</taxon>
        <taxon>Coriobacteriales</taxon>
        <taxon>Coriobacteriaceae</taxon>
        <taxon>Collinsella</taxon>
    </lineage>
</organism>
<gene>
    <name evidence="1" type="ORF">K8U80_06820</name>
</gene>
<proteinExistence type="predicted"/>
<dbReference type="EMBL" id="DYVF01000043">
    <property type="protein sequence ID" value="HJG31094.1"/>
    <property type="molecule type" value="Genomic_DNA"/>
</dbReference>
<reference evidence="1" key="1">
    <citation type="journal article" date="2021" name="PeerJ">
        <title>Extensive microbial diversity within the chicken gut microbiome revealed by metagenomics and culture.</title>
        <authorList>
            <person name="Gilroy R."/>
            <person name="Ravi A."/>
            <person name="Getino M."/>
            <person name="Pursley I."/>
            <person name="Horton D.L."/>
            <person name="Alikhan N.F."/>
            <person name="Baker D."/>
            <person name="Gharbi K."/>
            <person name="Hall N."/>
            <person name="Watson M."/>
            <person name="Adriaenssens E.M."/>
            <person name="Foster-Nyarko E."/>
            <person name="Jarju S."/>
            <person name="Secka A."/>
            <person name="Antonio M."/>
            <person name="Oren A."/>
            <person name="Chaudhuri R.R."/>
            <person name="La Ragione R."/>
            <person name="Hildebrand F."/>
            <person name="Pallen M.J."/>
        </authorList>
    </citation>
    <scope>NUCLEOTIDE SEQUENCE</scope>
    <source>
        <strain evidence="1">ChiGjej2B2-7701</strain>
    </source>
</reference>
<reference evidence="1" key="2">
    <citation type="submission" date="2021-09" db="EMBL/GenBank/DDBJ databases">
        <authorList>
            <person name="Gilroy R."/>
        </authorList>
    </citation>
    <scope>NUCLEOTIDE SEQUENCE</scope>
    <source>
        <strain evidence="1">ChiGjej2B2-7701</strain>
    </source>
</reference>
<sequence length="195" mass="22651">MDREACRELLRRRFVLLSVEGSAEGEVMRSLIENDALLVDRMHLVSDHNDPTRLYTRTRKASTIAEQYFSVDYRSATADGLLIARITDTSSGRFELPRRVRDDAEVLSFLTKPEIEMLVIHREGAFREWERASRRDRGLRPKEFCKQTLGLKNVEETGFLRDYWSDCDALRRAIVDYSRAAHRGRGELMLADLLK</sequence>